<dbReference type="HAMAP" id="MF_00163">
    <property type="entry name" value="Pep_deformylase"/>
    <property type="match status" value="1"/>
</dbReference>
<dbReference type="EC" id="3.5.1.88" evidence="2"/>
<name>A0A317JR51_9BACT</name>
<feature type="binding site" evidence="2">
    <location>
        <position position="151"/>
    </location>
    <ligand>
        <name>Fe cation</name>
        <dbReference type="ChEBI" id="CHEBI:24875"/>
    </ligand>
</feature>
<dbReference type="GO" id="GO:0042586">
    <property type="term" value="F:peptide deformylase activity"/>
    <property type="evidence" value="ECO:0007669"/>
    <property type="project" value="UniProtKB-UniRule"/>
</dbReference>
<dbReference type="GO" id="GO:0046872">
    <property type="term" value="F:metal ion binding"/>
    <property type="evidence" value="ECO:0007669"/>
    <property type="project" value="UniProtKB-KW"/>
</dbReference>
<protein>
    <recommendedName>
        <fullName evidence="2">Peptide deformylase</fullName>
        <shortName evidence="2">PDF</shortName>
        <ecNumber evidence="2">3.5.1.88</ecNumber>
    </recommendedName>
    <alternativeName>
        <fullName evidence="2">Polypeptide deformylase</fullName>
    </alternativeName>
</protein>
<organism evidence="3 4">
    <name type="scientific">Candidatus Cerribacteria bacterium 'Amazon FNV 2010 28 9'</name>
    <dbReference type="NCBI Taxonomy" id="2081795"/>
    <lineage>
        <taxon>Bacteria</taxon>
        <taxon>Candidatus Cerribacteria</taxon>
    </lineage>
</organism>
<comment type="catalytic activity">
    <reaction evidence="2">
        <text>N-terminal N-formyl-L-methionyl-[peptide] + H2O = N-terminal L-methionyl-[peptide] + formate</text>
        <dbReference type="Rhea" id="RHEA:24420"/>
        <dbReference type="Rhea" id="RHEA-COMP:10639"/>
        <dbReference type="Rhea" id="RHEA-COMP:10640"/>
        <dbReference type="ChEBI" id="CHEBI:15377"/>
        <dbReference type="ChEBI" id="CHEBI:15740"/>
        <dbReference type="ChEBI" id="CHEBI:49298"/>
        <dbReference type="ChEBI" id="CHEBI:64731"/>
        <dbReference type="EC" id="3.5.1.88"/>
    </reaction>
</comment>
<dbReference type="GO" id="GO:0006412">
    <property type="term" value="P:translation"/>
    <property type="evidence" value="ECO:0007669"/>
    <property type="project" value="UniProtKB-UniRule"/>
</dbReference>
<accession>A0A317JR51</accession>
<dbReference type="Pfam" id="PF01327">
    <property type="entry name" value="Pep_deformylase"/>
    <property type="match status" value="1"/>
</dbReference>
<dbReference type="PIRSF" id="PIRSF004749">
    <property type="entry name" value="Pep_def"/>
    <property type="match status" value="1"/>
</dbReference>
<keyword evidence="2" id="KW-0408">Iron</keyword>
<dbReference type="PANTHER" id="PTHR10458:SF22">
    <property type="entry name" value="PEPTIDE DEFORMYLASE"/>
    <property type="match status" value="1"/>
</dbReference>
<sequence>MKKPIVTVPHEVLRKMSVEVIFDKKIKDFVKDLRDSLWLQDNPKGVGLSAPQLGKSWRIFATMLPPGEDDAPQKSDIRVFLNPSVLKRSSTLTLGDDPKDPILEGCLSIPGIYGPVPRPDQIEMEFDEVIDNELIHKVEAFDRFLARVIQHEYDHIDGILFTDYTLKYNLPLYEFRRKHMVEIDPAFAKAF</sequence>
<keyword evidence="2" id="KW-0479">Metal-binding</keyword>
<evidence type="ECO:0000313" key="3">
    <source>
        <dbReference type="EMBL" id="PWU23232.1"/>
    </source>
</evidence>
<evidence type="ECO:0000313" key="4">
    <source>
        <dbReference type="Proteomes" id="UP000246104"/>
    </source>
</evidence>
<gene>
    <name evidence="2" type="primary">def</name>
    <name evidence="3" type="ORF">C5B42_03650</name>
</gene>
<dbReference type="AlphaFoldDB" id="A0A317JR51"/>
<comment type="similarity">
    <text evidence="1 2">Belongs to the polypeptide deformylase family.</text>
</comment>
<proteinExistence type="inferred from homology"/>
<comment type="function">
    <text evidence="2">Removes the formyl group from the N-terminal Met of newly synthesized proteins. Requires at least a dipeptide for an efficient rate of reaction. N-terminal L-methionine is a prerequisite for activity but the enzyme has broad specificity at other positions.</text>
</comment>
<dbReference type="PRINTS" id="PR01576">
    <property type="entry name" value="PDEFORMYLASE"/>
</dbReference>
<comment type="caution">
    <text evidence="3">The sequence shown here is derived from an EMBL/GenBank/DDBJ whole genome shotgun (WGS) entry which is preliminary data.</text>
</comment>
<dbReference type="InterPro" id="IPR036821">
    <property type="entry name" value="Peptide_deformylase_sf"/>
</dbReference>
<evidence type="ECO:0000256" key="1">
    <source>
        <dbReference type="ARBA" id="ARBA00010759"/>
    </source>
</evidence>
<reference evidence="3 4" key="1">
    <citation type="submission" date="2018-02" db="EMBL/GenBank/DDBJ databases">
        <title>Genomic Reconstructions from Amazon Rainforest and Pasture Soil Reveal Novel Insights into the Physiology of Candidate Phyla in Tropical Sites.</title>
        <authorList>
            <person name="Kroeger M.E."/>
            <person name="Delmont T."/>
            <person name="Eren A.M."/>
            <person name="Guo J."/>
            <person name="Meyer K.M."/>
            <person name="Khan K."/>
            <person name="Rodrigues J.L.M."/>
            <person name="Bohannan B.J.M."/>
            <person name="Tringe S."/>
            <person name="Borges C.D."/>
            <person name="Tiedje J."/>
            <person name="Tsai S.M."/>
            <person name="Nusslein K."/>
        </authorList>
    </citation>
    <scope>NUCLEOTIDE SEQUENCE [LARGE SCALE GENOMIC DNA]</scope>
    <source>
        <strain evidence="3">Amazon FNV 2010 28 9</strain>
    </source>
</reference>
<keyword evidence="2" id="KW-0648">Protein biosynthesis</keyword>
<feature type="binding site" evidence="2">
    <location>
        <position position="155"/>
    </location>
    <ligand>
        <name>Fe cation</name>
        <dbReference type="ChEBI" id="CHEBI:24875"/>
    </ligand>
</feature>
<feature type="binding site" evidence="2">
    <location>
        <position position="106"/>
    </location>
    <ligand>
        <name>Fe cation</name>
        <dbReference type="ChEBI" id="CHEBI:24875"/>
    </ligand>
</feature>
<evidence type="ECO:0000256" key="2">
    <source>
        <dbReference type="HAMAP-Rule" id="MF_00163"/>
    </source>
</evidence>
<dbReference type="PANTHER" id="PTHR10458">
    <property type="entry name" value="PEPTIDE DEFORMYLASE"/>
    <property type="match status" value="1"/>
</dbReference>
<keyword evidence="2" id="KW-0378">Hydrolase</keyword>
<dbReference type="InterPro" id="IPR023635">
    <property type="entry name" value="Peptide_deformylase"/>
</dbReference>
<dbReference type="CDD" id="cd00487">
    <property type="entry name" value="Pep_deformylase"/>
    <property type="match status" value="1"/>
</dbReference>
<dbReference type="SUPFAM" id="SSF56420">
    <property type="entry name" value="Peptide deformylase"/>
    <property type="match status" value="1"/>
</dbReference>
<feature type="active site" evidence="2">
    <location>
        <position position="152"/>
    </location>
</feature>
<comment type="cofactor">
    <cofactor evidence="2">
        <name>Fe(2+)</name>
        <dbReference type="ChEBI" id="CHEBI:29033"/>
    </cofactor>
    <text evidence="2">Binds 1 Fe(2+) ion.</text>
</comment>
<dbReference type="Gene3D" id="3.90.45.10">
    <property type="entry name" value="Peptide deformylase"/>
    <property type="match status" value="1"/>
</dbReference>
<dbReference type="Proteomes" id="UP000246104">
    <property type="component" value="Unassembled WGS sequence"/>
</dbReference>
<dbReference type="EMBL" id="PSRQ01000042">
    <property type="protein sequence ID" value="PWU23232.1"/>
    <property type="molecule type" value="Genomic_DNA"/>
</dbReference>